<dbReference type="AlphaFoldDB" id="A0A6P7LVR5"/>
<feature type="signal peptide" evidence="1">
    <location>
        <begin position="1"/>
        <end position="19"/>
    </location>
</feature>
<evidence type="ECO:0000259" key="2">
    <source>
        <dbReference type="PROSITE" id="PS50041"/>
    </source>
</evidence>
<organism evidence="3 4">
    <name type="scientific">Betta splendens</name>
    <name type="common">Siamese fighting fish</name>
    <dbReference type="NCBI Taxonomy" id="158456"/>
    <lineage>
        <taxon>Eukaryota</taxon>
        <taxon>Metazoa</taxon>
        <taxon>Chordata</taxon>
        <taxon>Craniata</taxon>
        <taxon>Vertebrata</taxon>
        <taxon>Euteleostomi</taxon>
        <taxon>Actinopterygii</taxon>
        <taxon>Neopterygii</taxon>
        <taxon>Teleostei</taxon>
        <taxon>Neoteleostei</taxon>
        <taxon>Acanthomorphata</taxon>
        <taxon>Anabantaria</taxon>
        <taxon>Anabantiformes</taxon>
        <taxon>Anabantoidei</taxon>
        <taxon>Osphronemidae</taxon>
        <taxon>Betta</taxon>
    </lineage>
</organism>
<feature type="domain" description="C-type lectin" evidence="2">
    <location>
        <begin position="212"/>
        <end position="332"/>
    </location>
</feature>
<dbReference type="SMART" id="SM00034">
    <property type="entry name" value="CLECT"/>
    <property type="match status" value="1"/>
</dbReference>
<accession>A0A6P7LVR5</accession>
<keyword evidence="1" id="KW-0732">Signal</keyword>
<dbReference type="Gene3D" id="3.10.100.10">
    <property type="entry name" value="Mannose-Binding Protein A, subunit A"/>
    <property type="match status" value="1"/>
</dbReference>
<dbReference type="Pfam" id="PF00059">
    <property type="entry name" value="Lectin_C"/>
    <property type="match status" value="1"/>
</dbReference>
<keyword evidence="3" id="KW-1185">Reference proteome</keyword>
<evidence type="ECO:0000313" key="4">
    <source>
        <dbReference type="RefSeq" id="XP_028998896.2"/>
    </source>
</evidence>
<dbReference type="InterPro" id="IPR001304">
    <property type="entry name" value="C-type_lectin-like"/>
</dbReference>
<feature type="chain" id="PRO_5040807004" evidence="1">
    <location>
        <begin position="20"/>
        <end position="339"/>
    </location>
</feature>
<protein>
    <submittedName>
        <fullName evidence="4">Uncharacterized protein LOC114851305</fullName>
    </submittedName>
</protein>
<dbReference type="PROSITE" id="PS50041">
    <property type="entry name" value="C_TYPE_LECTIN_2"/>
    <property type="match status" value="1"/>
</dbReference>
<dbReference type="OrthoDB" id="8960263at2759"/>
<dbReference type="SUPFAM" id="SSF56436">
    <property type="entry name" value="C-type lectin-like"/>
    <property type="match status" value="1"/>
</dbReference>
<dbReference type="Proteomes" id="UP000515150">
    <property type="component" value="Chromosome 2"/>
</dbReference>
<dbReference type="RefSeq" id="XP_028998896.2">
    <property type="nucleotide sequence ID" value="XM_029143063.3"/>
</dbReference>
<dbReference type="InParanoid" id="A0A6P7LVR5"/>
<dbReference type="PANTHER" id="PTHR22803">
    <property type="entry name" value="MANNOSE, PHOSPHOLIPASE, LECTIN RECEPTOR RELATED"/>
    <property type="match status" value="1"/>
</dbReference>
<dbReference type="KEGG" id="bspl:114851305"/>
<sequence>MLKMLKLVLLLLTALGLQAVPIAAPRGLQKTALNNQIPDISETNRRGDLIHSHFGNGFGEMDRRHLLTNEVPDDIPVLKIGGSWMRVEELSSSQLADGIRQGVDPSLKIQDGFRQGTEPSMKIPDGFRQGTEPFMKIPDGFRQGTEPFMKIPDGFRQGTEPFMKIPDGFRQGTEPFMKIPEGFRQGTEPIAKIPKGFRQGTEPSVPCKGVIISGNCYEFIPTPLAFQDAQVLCRKRAPNAELASVPSGELHSHLVSLVTNGGKDTPVLTWLGGTVKDQKGSWADGSEWTYSDWMPGHPNIQSDKPVCVEMFKIDERWWTAGDCELKRASICSYSVSESQ</sequence>
<gene>
    <name evidence="4" type="primary">LOC114851305</name>
</gene>
<evidence type="ECO:0000256" key="1">
    <source>
        <dbReference type="SAM" id="SignalP"/>
    </source>
</evidence>
<dbReference type="InterPro" id="IPR050111">
    <property type="entry name" value="C-type_lectin/snaclec_domain"/>
</dbReference>
<proteinExistence type="predicted"/>
<name>A0A6P7LVR5_BETSP</name>
<dbReference type="InterPro" id="IPR016186">
    <property type="entry name" value="C-type_lectin-like/link_sf"/>
</dbReference>
<evidence type="ECO:0000313" key="3">
    <source>
        <dbReference type="Proteomes" id="UP000515150"/>
    </source>
</evidence>
<dbReference type="GeneID" id="114851305"/>
<dbReference type="InterPro" id="IPR016187">
    <property type="entry name" value="CTDL_fold"/>
</dbReference>
<reference evidence="4" key="1">
    <citation type="submission" date="2025-08" db="UniProtKB">
        <authorList>
            <consortium name="RefSeq"/>
        </authorList>
    </citation>
    <scope>IDENTIFICATION</scope>
</reference>